<dbReference type="SUPFAM" id="SSF52080">
    <property type="entry name" value="Ribosomal proteins L15p and L18e"/>
    <property type="match status" value="1"/>
</dbReference>
<evidence type="ECO:0000256" key="2">
    <source>
        <dbReference type="ARBA" id="ARBA00022980"/>
    </source>
</evidence>
<dbReference type="GO" id="GO:0003723">
    <property type="term" value="F:RNA binding"/>
    <property type="evidence" value="ECO:0007669"/>
    <property type="project" value="TreeGrafter"/>
</dbReference>
<dbReference type="Proteomes" id="UP000623215">
    <property type="component" value="Unassembled WGS sequence"/>
</dbReference>
<organism evidence="7 8">
    <name type="scientific">Methanothermococcus okinawensis</name>
    <dbReference type="NCBI Taxonomy" id="155863"/>
    <lineage>
        <taxon>Archaea</taxon>
        <taxon>Methanobacteriati</taxon>
        <taxon>Methanobacteriota</taxon>
        <taxon>Methanomada group</taxon>
        <taxon>Methanococci</taxon>
        <taxon>Methanococcales</taxon>
        <taxon>Methanococcaceae</taxon>
        <taxon>Methanothermococcus</taxon>
    </lineage>
</organism>
<dbReference type="AlphaFoldDB" id="A0A832ZY29"/>
<keyword evidence="2 5" id="KW-0689">Ribosomal protein</keyword>
<dbReference type="InterPro" id="IPR000039">
    <property type="entry name" value="Ribosomal_eL18"/>
</dbReference>
<dbReference type="PANTHER" id="PTHR10934:SF2">
    <property type="entry name" value="LARGE RIBOSOMAL SUBUNIT PROTEIN EL18"/>
    <property type="match status" value="1"/>
</dbReference>
<comment type="caution">
    <text evidence="7">The sequence shown here is derived from an EMBL/GenBank/DDBJ whole genome shotgun (WGS) entry which is preliminary data.</text>
</comment>
<protein>
    <recommendedName>
        <fullName evidence="4 5">Large ribosomal subunit protein eL18</fullName>
    </recommendedName>
</protein>
<dbReference type="HAMAP" id="MF_00329">
    <property type="entry name" value="Ribosomal_eL18"/>
    <property type="match status" value="1"/>
</dbReference>
<dbReference type="InterPro" id="IPR036227">
    <property type="entry name" value="Ribosomal_uL15/eL18_sf"/>
</dbReference>
<dbReference type="InterPro" id="IPR001196">
    <property type="entry name" value="Ribosomal_uL15_CS"/>
</dbReference>
<evidence type="ECO:0000256" key="3">
    <source>
        <dbReference type="ARBA" id="ARBA00023274"/>
    </source>
</evidence>
<dbReference type="Gene3D" id="3.100.10.10">
    <property type="match status" value="1"/>
</dbReference>
<evidence type="ECO:0000256" key="5">
    <source>
        <dbReference type="HAMAP-Rule" id="MF_00329"/>
    </source>
</evidence>
<evidence type="ECO:0000256" key="1">
    <source>
        <dbReference type="ARBA" id="ARBA00006815"/>
    </source>
</evidence>
<dbReference type="PROSITE" id="PS00475">
    <property type="entry name" value="RIBOSOMAL_L15"/>
    <property type="match status" value="1"/>
</dbReference>
<gene>
    <name evidence="5" type="primary">rpl18e</name>
    <name evidence="7" type="ORF">EYH55_01980</name>
</gene>
<evidence type="ECO:0000313" key="7">
    <source>
        <dbReference type="EMBL" id="HIQ32234.1"/>
    </source>
</evidence>
<accession>A0A832ZY29</accession>
<dbReference type="EMBL" id="DQVW01000032">
    <property type="protein sequence ID" value="HIQ32234.1"/>
    <property type="molecule type" value="Genomic_DNA"/>
</dbReference>
<dbReference type="InterPro" id="IPR022947">
    <property type="entry name" value="Ribosomal_eL18_arc"/>
</dbReference>
<reference evidence="7" key="1">
    <citation type="journal article" date="2020" name="ISME J.">
        <title>Gammaproteobacteria mediating utilization of methyl-, sulfur- and petroleum organic compounds in deep ocean hydrothermal plumes.</title>
        <authorList>
            <person name="Zhou Z."/>
            <person name="Liu Y."/>
            <person name="Pan J."/>
            <person name="Cron B.R."/>
            <person name="Toner B.M."/>
            <person name="Anantharaman K."/>
            <person name="Breier J.A."/>
            <person name="Dick G.J."/>
            <person name="Li M."/>
        </authorList>
    </citation>
    <scope>NUCLEOTIDE SEQUENCE</scope>
    <source>
        <strain evidence="7">SZUA-1534</strain>
    </source>
</reference>
<evidence type="ECO:0000259" key="6">
    <source>
        <dbReference type="Pfam" id="PF17135"/>
    </source>
</evidence>
<dbReference type="PANTHER" id="PTHR10934">
    <property type="entry name" value="60S RIBOSOMAL PROTEIN L18"/>
    <property type="match status" value="1"/>
</dbReference>
<dbReference type="NCBIfam" id="NF003079">
    <property type="entry name" value="PRK04005.1"/>
    <property type="match status" value="1"/>
</dbReference>
<feature type="domain" description="Large ribosomal subunit protein uL15/eL18" evidence="6">
    <location>
        <begin position="2"/>
        <end position="118"/>
    </location>
</feature>
<comment type="similarity">
    <text evidence="1 5">Belongs to the eukaryotic ribosomal protein eL18 family.</text>
</comment>
<dbReference type="InterPro" id="IPR021131">
    <property type="entry name" value="Ribosomal_uL15/eL18"/>
</dbReference>
<dbReference type="GO" id="GO:0003735">
    <property type="term" value="F:structural constituent of ribosome"/>
    <property type="evidence" value="ECO:0007669"/>
    <property type="project" value="InterPro"/>
</dbReference>
<keyword evidence="3 5" id="KW-0687">Ribonucleoprotein</keyword>
<evidence type="ECO:0000313" key="8">
    <source>
        <dbReference type="Proteomes" id="UP000623215"/>
    </source>
</evidence>
<evidence type="ECO:0000256" key="4">
    <source>
        <dbReference type="ARBA" id="ARBA00035218"/>
    </source>
</evidence>
<sequence length="120" mass="13482">MREPKATNPRILRLIETLKSASYKTQRKIWKDLAKRLSKPARRRAEVNISKINRYTEEGEVVVVPGKVLGAGRLDHKVTVAALSFSESARKAIEEVGGRCITIEELVEENPKGVQIKIMS</sequence>
<dbReference type="FunFam" id="3.100.10.10:FF:000013">
    <property type="entry name" value="50S ribosomal protein L18e"/>
    <property type="match status" value="1"/>
</dbReference>
<proteinExistence type="inferred from homology"/>
<name>A0A832ZY29_9EURY</name>
<dbReference type="GO" id="GO:0022625">
    <property type="term" value="C:cytosolic large ribosomal subunit"/>
    <property type="evidence" value="ECO:0007669"/>
    <property type="project" value="TreeGrafter"/>
</dbReference>
<dbReference type="Pfam" id="PF17135">
    <property type="entry name" value="Ribosomal_L18"/>
    <property type="match status" value="1"/>
</dbReference>
<dbReference type="GO" id="GO:0006412">
    <property type="term" value="P:translation"/>
    <property type="evidence" value="ECO:0007669"/>
    <property type="project" value="UniProtKB-UniRule"/>
</dbReference>